<feature type="chain" id="PRO_5006447872" evidence="1">
    <location>
        <begin position="21"/>
        <end position="669"/>
    </location>
</feature>
<evidence type="ECO:0000313" key="3">
    <source>
        <dbReference type="WBParaSite" id="EEL_0000719701-mRNA-1"/>
    </source>
</evidence>
<accession>A0A0R3RY54</accession>
<sequence length="669" mass="78009">MGMSALSFVVLVCLATLIQLLKIRGELQNQNVWHGRKELRQLDDRTLSLLQRKFDHFQQESANNATLIDVLKEAEMTKDSIIERLEKSFEMTLPYWDYRMDVQLTKPDDSSIMLMEFCHHANMNATNDTLTIRNVNETEREIDLQLVKIEERCRSGALLTFLRETFPPNKRKFLKFSEKTLQILQEVTDQRGCSLCATENSKKWLFCDRRSTHRCVSKIIPNGDCTKFANSSESCFQSRCHRGRCTPRELTNVLNVSENITNTRNPNSSPVYLENLEELKIFTSQPETTSLTRNSTLGINSRSSNTLQIAISRAENNSVYMKSSDRVISKGKYRVSEYVPIKSLKFRDLEKHYWTNISDIKNNSHLADDKKEIIFTERHLNRNRKKFRMKYFGNKDDAEIIRIHIQKYSETIHPIQQHDNSTFRTKKLSKYGHYHRKLKQHRRMSKSSKSIVHLYGYDRPSSSKDLPKLLKSSRRDSRKMSEFSMNDVKLSDKELYTTGYDKKSCQFLFSTTATLSILPHYVYFSITVIEGKPKRNNLLNRAVSTCDITLTGANMPYGFTEKIKGELIQRKTSAIVRTLNPEIFGPLVEFSVAVNDQYGKPCQQKCLNRKGSYGNCENRPIRLASHEFTIFSDPIEFYESEKSLLECQWTGRGYYRKRKRDFLLFICDE</sequence>
<protein>
    <submittedName>
        <fullName evidence="3">MANSC domain-containing protein</fullName>
    </submittedName>
</protein>
<name>A0A0R3RY54_9BILA</name>
<evidence type="ECO:0000313" key="2">
    <source>
        <dbReference type="Proteomes" id="UP000050640"/>
    </source>
</evidence>
<proteinExistence type="predicted"/>
<organism evidence="2 3">
    <name type="scientific">Elaeophora elaphi</name>
    <dbReference type="NCBI Taxonomy" id="1147741"/>
    <lineage>
        <taxon>Eukaryota</taxon>
        <taxon>Metazoa</taxon>
        <taxon>Ecdysozoa</taxon>
        <taxon>Nematoda</taxon>
        <taxon>Chromadorea</taxon>
        <taxon>Rhabditida</taxon>
        <taxon>Spirurina</taxon>
        <taxon>Spiruromorpha</taxon>
        <taxon>Filarioidea</taxon>
        <taxon>Onchocercidae</taxon>
        <taxon>Elaeophora</taxon>
    </lineage>
</organism>
<evidence type="ECO:0000256" key="1">
    <source>
        <dbReference type="SAM" id="SignalP"/>
    </source>
</evidence>
<reference evidence="3" key="1">
    <citation type="submission" date="2017-02" db="UniProtKB">
        <authorList>
            <consortium name="WormBaseParasite"/>
        </authorList>
    </citation>
    <scope>IDENTIFICATION</scope>
</reference>
<dbReference type="Proteomes" id="UP000050640">
    <property type="component" value="Unplaced"/>
</dbReference>
<feature type="signal peptide" evidence="1">
    <location>
        <begin position="1"/>
        <end position="20"/>
    </location>
</feature>
<keyword evidence="2" id="KW-1185">Reference proteome</keyword>
<dbReference type="WBParaSite" id="EEL_0000719701-mRNA-1">
    <property type="protein sequence ID" value="EEL_0000719701-mRNA-1"/>
    <property type="gene ID" value="EEL_0000719701"/>
</dbReference>
<keyword evidence="1" id="KW-0732">Signal</keyword>
<dbReference type="AlphaFoldDB" id="A0A0R3RY54"/>